<feature type="compositionally biased region" description="Pro residues" evidence="1">
    <location>
        <begin position="126"/>
        <end position="138"/>
    </location>
</feature>
<evidence type="ECO:0000256" key="1">
    <source>
        <dbReference type="SAM" id="MobiDB-lite"/>
    </source>
</evidence>
<gene>
    <name evidence="2" type="ORF">Pcinc_027104</name>
</gene>
<feature type="region of interest" description="Disordered" evidence="1">
    <location>
        <begin position="126"/>
        <end position="145"/>
    </location>
</feature>
<keyword evidence="3" id="KW-1185">Reference proteome</keyword>
<dbReference type="AlphaFoldDB" id="A0AAE1F654"/>
<organism evidence="2 3">
    <name type="scientific">Petrolisthes cinctipes</name>
    <name type="common">Flat porcelain crab</name>
    <dbReference type="NCBI Taxonomy" id="88211"/>
    <lineage>
        <taxon>Eukaryota</taxon>
        <taxon>Metazoa</taxon>
        <taxon>Ecdysozoa</taxon>
        <taxon>Arthropoda</taxon>
        <taxon>Crustacea</taxon>
        <taxon>Multicrustacea</taxon>
        <taxon>Malacostraca</taxon>
        <taxon>Eumalacostraca</taxon>
        <taxon>Eucarida</taxon>
        <taxon>Decapoda</taxon>
        <taxon>Pleocyemata</taxon>
        <taxon>Anomura</taxon>
        <taxon>Galatheoidea</taxon>
        <taxon>Porcellanidae</taxon>
        <taxon>Petrolisthes</taxon>
    </lineage>
</organism>
<reference evidence="2" key="1">
    <citation type="submission" date="2023-10" db="EMBL/GenBank/DDBJ databases">
        <title>Genome assemblies of two species of porcelain crab, Petrolisthes cinctipes and Petrolisthes manimaculis (Anomura: Porcellanidae).</title>
        <authorList>
            <person name="Angst P."/>
        </authorList>
    </citation>
    <scope>NUCLEOTIDE SEQUENCE</scope>
    <source>
        <strain evidence="2">PB745_01</strain>
        <tissue evidence="2">Gill</tissue>
    </source>
</reference>
<dbReference type="EMBL" id="JAWQEG010003199">
    <property type="protein sequence ID" value="KAK3867437.1"/>
    <property type="molecule type" value="Genomic_DNA"/>
</dbReference>
<proteinExistence type="predicted"/>
<name>A0AAE1F654_PETCI</name>
<accession>A0AAE1F654</accession>
<protein>
    <submittedName>
        <fullName evidence="2">Uncharacterized protein</fullName>
    </submittedName>
</protein>
<comment type="caution">
    <text evidence="2">The sequence shown here is derived from an EMBL/GenBank/DDBJ whole genome shotgun (WGS) entry which is preliminary data.</text>
</comment>
<evidence type="ECO:0000313" key="2">
    <source>
        <dbReference type="EMBL" id="KAK3867437.1"/>
    </source>
</evidence>
<evidence type="ECO:0000313" key="3">
    <source>
        <dbReference type="Proteomes" id="UP001286313"/>
    </source>
</evidence>
<dbReference type="Proteomes" id="UP001286313">
    <property type="component" value="Unassembled WGS sequence"/>
</dbReference>
<sequence length="145" mass="15824">MISLPQGLHSGIAFVWVKDQLGVSVTRSPSPYLQCYQIPFTFPPVLPDPIHLPSSVTRSHSPSLQCYQIPFPFPPVLPDSISLPPVLPDPIPLPPVLPDPLPLFSSVTRSHSPSLQCYQIPFPSPPVLPDSIPLPPVLPDDDDDD</sequence>